<evidence type="ECO:0008006" key="5">
    <source>
        <dbReference type="Google" id="ProtNLM"/>
    </source>
</evidence>
<keyword evidence="4" id="KW-1185">Reference proteome</keyword>
<proteinExistence type="predicted"/>
<gene>
    <name evidence="3" type="ORF">VIBC2010_08043</name>
</gene>
<keyword evidence="2" id="KW-0732">Signal</keyword>
<accession>E3BGD6</accession>
<feature type="signal peptide" evidence="2">
    <location>
        <begin position="1"/>
        <end position="21"/>
    </location>
</feature>
<organism evidence="3 4">
    <name type="scientific">Vibrio caribbeanicus ATCC BAA-2122</name>
    <dbReference type="NCBI Taxonomy" id="796620"/>
    <lineage>
        <taxon>Bacteria</taxon>
        <taxon>Pseudomonadati</taxon>
        <taxon>Pseudomonadota</taxon>
        <taxon>Gammaproteobacteria</taxon>
        <taxon>Vibrionales</taxon>
        <taxon>Vibrionaceae</taxon>
        <taxon>Vibrio</taxon>
    </lineage>
</organism>
<name>E3BGD6_9VIBR</name>
<feature type="region of interest" description="Disordered" evidence="1">
    <location>
        <begin position="108"/>
        <end position="169"/>
    </location>
</feature>
<feature type="chain" id="PRO_5003167304" description="Zinc-binding protein" evidence="2">
    <location>
        <begin position="22"/>
        <end position="227"/>
    </location>
</feature>
<comment type="caution">
    <text evidence="3">The sequence shown here is derived from an EMBL/GenBank/DDBJ whole genome shotgun (WGS) entry which is preliminary data.</text>
</comment>
<dbReference type="EMBL" id="AEIU01000043">
    <property type="protein sequence ID" value="EFP97879.1"/>
    <property type="molecule type" value="Genomic_DNA"/>
</dbReference>
<dbReference type="STRING" id="796620.VIBC2010_08043"/>
<dbReference type="eggNOG" id="COG0803">
    <property type="taxonomic scope" value="Bacteria"/>
</dbReference>
<evidence type="ECO:0000256" key="2">
    <source>
        <dbReference type="SAM" id="SignalP"/>
    </source>
</evidence>
<dbReference type="Proteomes" id="UP000002943">
    <property type="component" value="Unassembled WGS sequence"/>
</dbReference>
<evidence type="ECO:0000313" key="4">
    <source>
        <dbReference type="Proteomes" id="UP000002943"/>
    </source>
</evidence>
<evidence type="ECO:0000313" key="3">
    <source>
        <dbReference type="EMBL" id="EFP97879.1"/>
    </source>
</evidence>
<sequence length="227" mass="25721">MKNITPIALSISLAISSFAYAEEGFRQHSAHVHGHVELNIAQDGKELLMEISAPGADVVGFEHAPNTSEQKHQLENAITTLKDVNNLFTFPASAGCVALSQSVAHTLEDGDDHHNEHDHDEHKHHDEHDHDKHDHDEHKHHDEHDHDEHDHDEHKHHDEHDHDEHSGHGEFNIEYSYTCSNISALKNIETQWFKHFSNTKSITVNWLSPDGKISVVELGKGDKTISR</sequence>
<dbReference type="RefSeq" id="WP_009600020.1">
    <property type="nucleotide sequence ID" value="NZ_AEIU01000043.1"/>
</dbReference>
<dbReference type="OrthoDB" id="7346546at2"/>
<dbReference type="AlphaFoldDB" id="E3BGD6"/>
<dbReference type="InterPro" id="IPR021253">
    <property type="entry name" value="ZrgA-like"/>
</dbReference>
<reference evidence="3 4" key="1">
    <citation type="journal article" date="2012" name="Int. J. Syst. Evol. Microbiol.">
        <title>Vibrio caribbeanicus sp. nov., isolated from the marine sponge Scleritoderma cyanea.</title>
        <authorList>
            <person name="Hoffmann M."/>
            <person name="Monday S.R."/>
            <person name="Allard M.W."/>
            <person name="Strain E.A."/>
            <person name="Whittaker P."/>
            <person name="Naum M."/>
            <person name="McCarthy P.J."/>
            <person name="Lopez J.V."/>
            <person name="Fischer M."/>
            <person name="Brown E.W."/>
        </authorList>
    </citation>
    <scope>NUCLEOTIDE SEQUENCE [LARGE SCALE GENOMIC DNA]</scope>
    <source>
        <strain evidence="3 4">ATCC BAA-2122</strain>
    </source>
</reference>
<evidence type="ECO:0000256" key="1">
    <source>
        <dbReference type="SAM" id="MobiDB-lite"/>
    </source>
</evidence>
<feature type="compositionally biased region" description="Basic and acidic residues" evidence="1">
    <location>
        <begin position="108"/>
        <end position="168"/>
    </location>
</feature>
<protein>
    <recommendedName>
        <fullName evidence="5">Zinc-binding protein</fullName>
    </recommendedName>
</protein>
<dbReference type="Pfam" id="PF10986">
    <property type="entry name" value="ZrgA"/>
    <property type="match status" value="1"/>
</dbReference>